<proteinExistence type="predicted"/>
<dbReference type="AlphaFoldDB" id="A2SNF8"/>
<dbReference type="KEGG" id="mpt:Mpe_B0322"/>
<feature type="region of interest" description="Disordered" evidence="1">
    <location>
        <begin position="103"/>
        <end position="125"/>
    </location>
</feature>
<reference evidence="2 3" key="1">
    <citation type="journal article" date="2007" name="J. Bacteriol.">
        <title>Whole-genome analysis of the methyl tert-butyl ether-degrading beta-proteobacterium Methylibium petroleiphilum PM1.</title>
        <authorList>
            <person name="Kane S.R."/>
            <person name="Chakicherla A.Y."/>
            <person name="Chain P.S.G."/>
            <person name="Schmidt R."/>
            <person name="Shin M.W."/>
            <person name="Legler T.C."/>
            <person name="Scow K.M."/>
            <person name="Larimer F.W."/>
            <person name="Lucas S.M."/>
            <person name="Richardson P.M."/>
            <person name="Hristova K.R."/>
        </authorList>
    </citation>
    <scope>NUCLEOTIDE SEQUENCE [LARGE SCALE GENOMIC DNA]</scope>
    <source>
        <strain evidence="3">ATCC BAA-1232 / LMG 22953 / PM1</strain>
        <plasmid evidence="2 3">RPME01</plasmid>
    </source>
</reference>
<geneLocation type="plasmid" evidence="2 3">
    <name>RPME01</name>
</geneLocation>
<keyword evidence="3" id="KW-1185">Reference proteome</keyword>
<feature type="region of interest" description="Disordered" evidence="1">
    <location>
        <begin position="23"/>
        <end position="43"/>
    </location>
</feature>
<sequence length="125" mass="13382">MSKALASRVAVLENALKTIIAQAPQTAPTEEDYDDTESAYNNGMDVGSWEQAQRASAALNGTGTATERDMVSLAIAKLREARDLLAAANAPRATERVRLALSSAEGAERNAGYREVRSLRTKQST</sequence>
<name>A2SNF8_METPP</name>
<evidence type="ECO:0000256" key="1">
    <source>
        <dbReference type="SAM" id="MobiDB-lite"/>
    </source>
</evidence>
<protein>
    <submittedName>
        <fullName evidence="2">Uncharacterized protein</fullName>
    </submittedName>
</protein>
<dbReference type="Proteomes" id="UP000000366">
    <property type="component" value="Plasmid RPME01"/>
</dbReference>
<feature type="compositionally biased region" description="Basic and acidic residues" evidence="1">
    <location>
        <begin position="106"/>
        <end position="118"/>
    </location>
</feature>
<dbReference type="HOGENOM" id="CLU_1990050_0_0_4"/>
<gene>
    <name evidence="2" type="ordered locus">Mpe_B0322</name>
</gene>
<dbReference type="EMBL" id="CP000556">
    <property type="protein sequence ID" value="ABM97097.1"/>
    <property type="molecule type" value="Genomic_DNA"/>
</dbReference>
<accession>A2SNF8</accession>
<organism evidence="2 3">
    <name type="scientific">Methylibium petroleiphilum (strain ATCC BAA-1232 / LMG 22953 / PM1)</name>
    <dbReference type="NCBI Taxonomy" id="420662"/>
    <lineage>
        <taxon>Bacteria</taxon>
        <taxon>Pseudomonadati</taxon>
        <taxon>Pseudomonadota</taxon>
        <taxon>Betaproteobacteria</taxon>
        <taxon>Burkholderiales</taxon>
        <taxon>Sphaerotilaceae</taxon>
        <taxon>Methylibium</taxon>
    </lineage>
</organism>
<evidence type="ECO:0000313" key="3">
    <source>
        <dbReference type="Proteomes" id="UP000000366"/>
    </source>
</evidence>
<keyword evidence="2" id="KW-0614">Plasmid</keyword>
<dbReference type="RefSeq" id="WP_011831685.1">
    <property type="nucleotide sequence ID" value="NC_008826.1"/>
</dbReference>
<evidence type="ECO:0000313" key="2">
    <source>
        <dbReference type="EMBL" id="ABM97097.1"/>
    </source>
</evidence>